<dbReference type="Proteomes" id="UP000642748">
    <property type="component" value="Unassembled WGS sequence"/>
</dbReference>
<name>A0A8J3QZ58_9ACTN</name>
<dbReference type="InterPro" id="IPR011009">
    <property type="entry name" value="Kinase-like_dom_sf"/>
</dbReference>
<dbReference type="InterPro" id="IPR015943">
    <property type="entry name" value="WD40/YVTN_repeat-like_dom_sf"/>
</dbReference>
<dbReference type="PANTHER" id="PTHR43289">
    <property type="entry name" value="MITOGEN-ACTIVATED PROTEIN KINASE KINASE KINASE 20-RELATED"/>
    <property type="match status" value="1"/>
</dbReference>
<gene>
    <name evidence="9" type="ORF">Raf01_81410</name>
</gene>
<proteinExistence type="predicted"/>
<protein>
    <recommendedName>
        <fullName evidence="8">Protein kinase domain-containing protein</fullName>
    </recommendedName>
</protein>
<keyword evidence="7" id="KW-0472">Membrane</keyword>
<keyword evidence="1" id="KW-0808">Transferase</keyword>
<dbReference type="Pfam" id="PF00069">
    <property type="entry name" value="Pkinase"/>
    <property type="match status" value="1"/>
</dbReference>
<evidence type="ECO:0000313" key="10">
    <source>
        <dbReference type="Proteomes" id="UP000642748"/>
    </source>
</evidence>
<keyword evidence="7" id="KW-0812">Transmembrane</keyword>
<evidence type="ECO:0000256" key="7">
    <source>
        <dbReference type="SAM" id="Phobius"/>
    </source>
</evidence>
<feature type="transmembrane region" description="Helical" evidence="7">
    <location>
        <begin position="12"/>
        <end position="31"/>
    </location>
</feature>
<dbReference type="SUPFAM" id="SSF50998">
    <property type="entry name" value="Quinoprotein alcohol dehydrogenase-like"/>
    <property type="match status" value="1"/>
</dbReference>
<evidence type="ECO:0000256" key="4">
    <source>
        <dbReference type="ARBA" id="ARBA00022840"/>
    </source>
</evidence>
<keyword evidence="2 5" id="KW-0547">Nucleotide-binding</keyword>
<comment type="caution">
    <text evidence="9">The sequence shown here is derived from an EMBL/GenBank/DDBJ whole genome shotgun (WGS) entry which is preliminary data.</text>
</comment>
<dbReference type="InterPro" id="IPR008271">
    <property type="entry name" value="Ser/Thr_kinase_AS"/>
</dbReference>
<evidence type="ECO:0000259" key="8">
    <source>
        <dbReference type="PROSITE" id="PS50011"/>
    </source>
</evidence>
<dbReference type="PROSITE" id="PS50011">
    <property type="entry name" value="PROTEIN_KINASE_DOM"/>
    <property type="match status" value="1"/>
</dbReference>
<evidence type="ECO:0000256" key="2">
    <source>
        <dbReference type="ARBA" id="ARBA00022741"/>
    </source>
</evidence>
<dbReference type="InterPro" id="IPR017441">
    <property type="entry name" value="Protein_kinase_ATP_BS"/>
</dbReference>
<dbReference type="RefSeq" id="WP_203923408.1">
    <property type="nucleotide sequence ID" value="NZ_BONZ01000087.1"/>
</dbReference>
<dbReference type="Gene3D" id="3.30.200.20">
    <property type="entry name" value="Phosphorylase Kinase, domain 1"/>
    <property type="match status" value="1"/>
</dbReference>
<dbReference type="InterPro" id="IPR011047">
    <property type="entry name" value="Quinoprotein_ADH-like_sf"/>
</dbReference>
<evidence type="ECO:0000313" key="9">
    <source>
        <dbReference type="EMBL" id="GIH19969.1"/>
    </source>
</evidence>
<dbReference type="Gene3D" id="1.10.510.10">
    <property type="entry name" value="Transferase(Phosphotransferase) domain 1"/>
    <property type="match status" value="1"/>
</dbReference>
<keyword evidence="10" id="KW-1185">Reference proteome</keyword>
<dbReference type="SMART" id="SM00220">
    <property type="entry name" value="S_TKc"/>
    <property type="match status" value="1"/>
</dbReference>
<dbReference type="CDD" id="cd14014">
    <property type="entry name" value="STKc_PknB_like"/>
    <property type="match status" value="1"/>
</dbReference>
<dbReference type="AlphaFoldDB" id="A0A8J3QZ58"/>
<keyword evidence="3" id="KW-0418">Kinase</keyword>
<feature type="region of interest" description="Disordered" evidence="6">
    <location>
        <begin position="531"/>
        <end position="586"/>
    </location>
</feature>
<dbReference type="Gene3D" id="2.130.10.10">
    <property type="entry name" value="YVTN repeat-like/Quinoprotein amine dehydrogenase"/>
    <property type="match status" value="1"/>
</dbReference>
<sequence length="745" mass="77805">MKPLGAADPTAIASYRLLGVLGSGGMGRVYLAQSATGRRLAIKVIRADLADNPVFRRRFAHEVAAVRAVNPLFTAPVVDADPEAEAPWLATTYIDGPSLEQWVGEHGPLSPEAVLTLAAGLAEALASIHRADLVHRDLKPGNVLLDDAGPHIIDFGIAQSPDSTRMTTSLVGTPSYMAPERLRGAEAAPPADVFSLGATLAFAATGRRLADGENMYEQVLQMTAGRFDLSTVPAEVRRVVAWCVNRKARDRPSAAELTRVLSTMPELGAPRPGWYRSTGPPRPAAPAPTTVRLPRRRVIALGGALGAVVLGGGTAALFAALSGRAPHASAGSGDGTRAPGSVLWQLRSGATPPSAPPEEGSWAVTARIAVDPTRWAVTSSSSSVVAVGPGNDRRWTAGIAGGPFDVRLWGDGVLVNDAQRVWLLDSGTGRPRFSALDLAGAEATVRGVDPDRVRIRQVALLPDRAFLDLSGTTVAIDRTGRQLWRAAAHSSGTEQPSFAALATTGTRLVAADRSGSTVRVSAYDTGTGATPRWSLPYDLPAMPTQQQPPPGYGPPPSGFPPPPPDGSFNGPPPSGDHGFPPPDAAWDRSELRLGKELLALRNAQSIQVLRVADGTLVWKDAGSTPVSGIEIAGDLLVVAGDTLTARVLASGAPAWQKNLRNARLATSADGRSTVAVDDQGISLLDASGTEQWHAKLPQTVADGVPDQLTVQGQVGYLTFQPRGPRTTPLDVDVLAVWLGGSGATD</sequence>
<feature type="domain" description="Protein kinase" evidence="8">
    <location>
        <begin position="15"/>
        <end position="267"/>
    </location>
</feature>
<feature type="binding site" evidence="5">
    <location>
        <position position="43"/>
    </location>
    <ligand>
        <name>ATP</name>
        <dbReference type="ChEBI" id="CHEBI:30616"/>
    </ligand>
</feature>
<dbReference type="EMBL" id="BONZ01000087">
    <property type="protein sequence ID" value="GIH19969.1"/>
    <property type="molecule type" value="Genomic_DNA"/>
</dbReference>
<evidence type="ECO:0000256" key="6">
    <source>
        <dbReference type="SAM" id="MobiDB-lite"/>
    </source>
</evidence>
<dbReference type="GO" id="GO:0004674">
    <property type="term" value="F:protein serine/threonine kinase activity"/>
    <property type="evidence" value="ECO:0007669"/>
    <property type="project" value="TreeGrafter"/>
</dbReference>
<feature type="transmembrane region" description="Helical" evidence="7">
    <location>
        <begin position="298"/>
        <end position="321"/>
    </location>
</feature>
<dbReference type="PROSITE" id="PS00108">
    <property type="entry name" value="PROTEIN_KINASE_ST"/>
    <property type="match status" value="1"/>
</dbReference>
<feature type="compositionally biased region" description="Pro residues" evidence="6">
    <location>
        <begin position="546"/>
        <end position="583"/>
    </location>
</feature>
<accession>A0A8J3QZ58</accession>
<dbReference type="PROSITE" id="PS00107">
    <property type="entry name" value="PROTEIN_KINASE_ATP"/>
    <property type="match status" value="1"/>
</dbReference>
<dbReference type="InterPro" id="IPR000719">
    <property type="entry name" value="Prot_kinase_dom"/>
</dbReference>
<evidence type="ECO:0000256" key="3">
    <source>
        <dbReference type="ARBA" id="ARBA00022777"/>
    </source>
</evidence>
<dbReference type="PANTHER" id="PTHR43289:SF34">
    <property type="entry name" value="SERINE_THREONINE-PROTEIN KINASE YBDM-RELATED"/>
    <property type="match status" value="1"/>
</dbReference>
<reference evidence="9" key="1">
    <citation type="submission" date="2021-01" db="EMBL/GenBank/DDBJ databases">
        <title>Whole genome shotgun sequence of Rugosimonospora africana NBRC 104875.</title>
        <authorList>
            <person name="Komaki H."/>
            <person name="Tamura T."/>
        </authorList>
    </citation>
    <scope>NUCLEOTIDE SEQUENCE</scope>
    <source>
        <strain evidence="9">NBRC 104875</strain>
    </source>
</reference>
<keyword evidence="7" id="KW-1133">Transmembrane helix</keyword>
<dbReference type="SUPFAM" id="SSF56112">
    <property type="entry name" value="Protein kinase-like (PK-like)"/>
    <property type="match status" value="1"/>
</dbReference>
<dbReference type="GO" id="GO:0005524">
    <property type="term" value="F:ATP binding"/>
    <property type="evidence" value="ECO:0007669"/>
    <property type="project" value="UniProtKB-UniRule"/>
</dbReference>
<organism evidence="9 10">
    <name type="scientific">Rugosimonospora africana</name>
    <dbReference type="NCBI Taxonomy" id="556532"/>
    <lineage>
        <taxon>Bacteria</taxon>
        <taxon>Bacillati</taxon>
        <taxon>Actinomycetota</taxon>
        <taxon>Actinomycetes</taxon>
        <taxon>Micromonosporales</taxon>
        <taxon>Micromonosporaceae</taxon>
        <taxon>Rugosimonospora</taxon>
    </lineage>
</organism>
<evidence type="ECO:0000256" key="5">
    <source>
        <dbReference type="PROSITE-ProRule" id="PRU10141"/>
    </source>
</evidence>
<evidence type="ECO:0000256" key="1">
    <source>
        <dbReference type="ARBA" id="ARBA00022679"/>
    </source>
</evidence>
<keyword evidence="4 5" id="KW-0067">ATP-binding</keyword>